<gene>
    <name evidence="2" type="ORF">BJ508DRAFT_309385</name>
</gene>
<dbReference type="EMBL" id="ML119713">
    <property type="protein sequence ID" value="RPA78268.1"/>
    <property type="molecule type" value="Genomic_DNA"/>
</dbReference>
<reference evidence="2 3" key="1">
    <citation type="journal article" date="2018" name="Nat. Ecol. Evol.">
        <title>Pezizomycetes genomes reveal the molecular basis of ectomycorrhizal truffle lifestyle.</title>
        <authorList>
            <person name="Murat C."/>
            <person name="Payen T."/>
            <person name="Noel B."/>
            <person name="Kuo A."/>
            <person name="Morin E."/>
            <person name="Chen J."/>
            <person name="Kohler A."/>
            <person name="Krizsan K."/>
            <person name="Balestrini R."/>
            <person name="Da Silva C."/>
            <person name="Montanini B."/>
            <person name="Hainaut M."/>
            <person name="Levati E."/>
            <person name="Barry K.W."/>
            <person name="Belfiori B."/>
            <person name="Cichocki N."/>
            <person name="Clum A."/>
            <person name="Dockter R.B."/>
            <person name="Fauchery L."/>
            <person name="Guy J."/>
            <person name="Iotti M."/>
            <person name="Le Tacon F."/>
            <person name="Lindquist E.A."/>
            <person name="Lipzen A."/>
            <person name="Malagnac F."/>
            <person name="Mello A."/>
            <person name="Molinier V."/>
            <person name="Miyauchi S."/>
            <person name="Poulain J."/>
            <person name="Riccioni C."/>
            <person name="Rubini A."/>
            <person name="Sitrit Y."/>
            <person name="Splivallo R."/>
            <person name="Traeger S."/>
            <person name="Wang M."/>
            <person name="Zifcakova L."/>
            <person name="Wipf D."/>
            <person name="Zambonelli A."/>
            <person name="Paolocci F."/>
            <person name="Nowrousian M."/>
            <person name="Ottonello S."/>
            <person name="Baldrian P."/>
            <person name="Spatafora J.W."/>
            <person name="Henrissat B."/>
            <person name="Nagy L.G."/>
            <person name="Aury J.M."/>
            <person name="Wincker P."/>
            <person name="Grigoriev I.V."/>
            <person name="Bonfante P."/>
            <person name="Martin F.M."/>
        </authorList>
    </citation>
    <scope>NUCLEOTIDE SEQUENCE [LARGE SCALE GENOMIC DNA]</scope>
    <source>
        <strain evidence="2 3">RN42</strain>
    </source>
</reference>
<organism evidence="2 3">
    <name type="scientific">Ascobolus immersus RN42</name>
    <dbReference type="NCBI Taxonomy" id="1160509"/>
    <lineage>
        <taxon>Eukaryota</taxon>
        <taxon>Fungi</taxon>
        <taxon>Dikarya</taxon>
        <taxon>Ascomycota</taxon>
        <taxon>Pezizomycotina</taxon>
        <taxon>Pezizomycetes</taxon>
        <taxon>Pezizales</taxon>
        <taxon>Ascobolaceae</taxon>
        <taxon>Ascobolus</taxon>
    </lineage>
</organism>
<accession>A0A3N4I0N3</accession>
<name>A0A3N4I0N3_ASCIM</name>
<dbReference type="STRING" id="1160509.A0A3N4I0N3"/>
<keyword evidence="3" id="KW-1185">Reference proteome</keyword>
<dbReference type="AlphaFoldDB" id="A0A3N4I0N3"/>
<feature type="compositionally biased region" description="Low complexity" evidence="1">
    <location>
        <begin position="654"/>
        <end position="665"/>
    </location>
</feature>
<evidence type="ECO:0000256" key="1">
    <source>
        <dbReference type="SAM" id="MobiDB-lite"/>
    </source>
</evidence>
<evidence type="ECO:0000313" key="3">
    <source>
        <dbReference type="Proteomes" id="UP000275078"/>
    </source>
</evidence>
<sequence>MVNPDVVGCMVTPDSEMEKMSPEDHRAMEAFSERLGGNRVDEFGWNAEILFPSDKTDWEYTWRLPFRQSLFRQSFGCPLGVRFFAEFLDNLRNPEFLREYCHEYLFEVVSTNQIIPGTAMPNQFEPETLPSRRFVEDHLNRWFERKENVSFRNVTTTDVFDIAKGTVPMHHQVVATFLVDFDMRTDDPEANSQRRTEYWTWNLTLMETGNGYHGWQILVALFRLTIVPEGTFEDSDIFSAIRKAGATPATLACLPTAATATTAAVTQQEFEEMPLEVRLCTMRLSCMQVVFDYRGWETWESNPEKAEFLEISELLKSAIESWPEVERQRQNRWKEKHIGLRGDSLNWTADYLYPCPGNWHNHYAYPEINLQRPSVYSTSFGYPISIQFLVEFLGILKNRQTRKKCCNPLGYLMDRVLASPIDPVTGLPTGEMLSEVTRQDFLKNYINRWFRCKEKIAFFPIHTCSSPHAYSTEEIVSTVFEVQFYEKYAAEPKPRKTEYWNWRLVLRKAEPEDLGKGYKGWQISSFEFFLQVQEHLRTSLVEDFMRQYDHGGATPLTLLEGPPAADDPTSTAAAGPEQGGASTAGPTQGGAGAAGPTQGGAGAAGPIQGAAGAAGPTQGEAGAAGPIQGGAGAAGPTQGGAGAAGPTQGGAGAAGPTQSGPAPAANTVTTRPIIYFGDINTRPTYAGEGPPQAEVEPAADTAVAASIIRFFGDMQIGSGSAGA</sequence>
<evidence type="ECO:0000313" key="2">
    <source>
        <dbReference type="EMBL" id="RPA78268.1"/>
    </source>
</evidence>
<feature type="compositionally biased region" description="Gly residues" evidence="1">
    <location>
        <begin position="627"/>
        <end position="653"/>
    </location>
</feature>
<proteinExistence type="predicted"/>
<protein>
    <submittedName>
        <fullName evidence="2">Uncharacterized protein</fullName>
    </submittedName>
</protein>
<feature type="compositionally biased region" description="Gly residues" evidence="1">
    <location>
        <begin position="587"/>
        <end position="603"/>
    </location>
</feature>
<dbReference type="Proteomes" id="UP000275078">
    <property type="component" value="Unassembled WGS sequence"/>
</dbReference>
<feature type="region of interest" description="Disordered" evidence="1">
    <location>
        <begin position="554"/>
        <end position="666"/>
    </location>
</feature>
<feature type="compositionally biased region" description="Low complexity" evidence="1">
    <location>
        <begin position="561"/>
        <end position="586"/>
    </location>
</feature>
<feature type="compositionally biased region" description="Low complexity" evidence="1">
    <location>
        <begin position="604"/>
        <end position="626"/>
    </location>
</feature>